<name>A0AC62A6B5_LEIPA</name>
<dbReference type="Proteomes" id="UP000063063">
    <property type="component" value="Chromosome 20"/>
</dbReference>
<gene>
    <name evidence="1" type="ORF">LPMP_202250</name>
</gene>
<protein>
    <submittedName>
        <fullName evidence="1">Uncharacterized protein</fullName>
    </submittedName>
</protein>
<organism evidence="1 2">
    <name type="scientific">Leishmania panamensis</name>
    <dbReference type="NCBI Taxonomy" id="5679"/>
    <lineage>
        <taxon>Eukaryota</taxon>
        <taxon>Discoba</taxon>
        <taxon>Euglenozoa</taxon>
        <taxon>Kinetoplastea</taxon>
        <taxon>Metakinetoplastina</taxon>
        <taxon>Trypanosomatida</taxon>
        <taxon>Trypanosomatidae</taxon>
        <taxon>Leishmaniinae</taxon>
        <taxon>Leishmania</taxon>
        <taxon>Leishmania guyanensis species complex</taxon>
    </lineage>
</organism>
<keyword evidence="2" id="KW-1185">Reference proteome</keyword>
<reference evidence="1 2" key="1">
    <citation type="journal article" date="2015" name="Sci. Rep.">
        <title>The genome of Leishmania panamensis: insights into genomics of the L. (Viannia) subgenus.</title>
        <authorList>
            <person name="Llanes A."/>
            <person name="Restrepo C.M."/>
            <person name="Vecchio G.D."/>
            <person name="Anguizola F.J."/>
            <person name="Lleonart R."/>
        </authorList>
    </citation>
    <scope>NUCLEOTIDE SEQUENCE [LARGE SCALE GENOMIC DNA]</scope>
    <source>
        <strain evidence="1 2">MHOM/PA/94/PSC-1</strain>
    </source>
</reference>
<evidence type="ECO:0000313" key="1">
    <source>
        <dbReference type="EMBL" id="XUY37225.1"/>
    </source>
</evidence>
<proteinExistence type="predicted"/>
<dbReference type="EMBL" id="CP009389">
    <property type="protein sequence ID" value="XUY37225.1"/>
    <property type="molecule type" value="Genomic_DNA"/>
</dbReference>
<accession>A0AC62A6B5</accession>
<evidence type="ECO:0000313" key="2">
    <source>
        <dbReference type="Proteomes" id="UP000063063"/>
    </source>
</evidence>
<sequence length="3546" mass="389301">MSYIPLEGSVVSYEFLDAHKEWLWAVGTVTRCDDRVCVIKQWVGATVDETMVTKLESEAASSKAEAKAYQERLLAIRGNINSQDSRTSKEERERTSQELSECLALIGKHRNHSRSLLADLERIKGSSVMQVKCQHFAPASSSITVLCSSVLRVISQTTVPFLLLSSEEVDSMEEVIQSRNQLNSELHKLRAAVEAANIENDDLHNQLRHLAEQLKCMENVSTPIGISDGVESGSVFSEKLKEHQHLDLLSAWDKNAASVVTDHTITFPWVDGDTLLHHKPEETKSVFIAEAAFACCAPIQCVSNLKMAARGKHLSAEFSVSHPATLTTKEINQRLSSYPFPSMHGLHEDPLGAKTGLDKAIERLEHALGIPEGKHEGLCFDEFMENMPDTTFSSDKDAYESEIGDLLMLLDKLNNENRSLQYTLDKSAIELKKQLAASQRDQDALHTEVAQLRHIVAKLKDLAEQQEKQLEEHRLQKQRAEQTRFRHHLALLEDPARNSEYAVTIDEYRRQKEAADNLQAAVIEQKAKTDEMHQLLKDYELQCTQATDQLSELKEALAVKKEETNQNLRAIESELMDTLIQLKAAEAYAQVILQLNTKQKEELTAFRQKRIKALAQREASGCLPSSASSKITESAQHHPISPAEITREPLYAVTLEEYRDRDAAVGQLAAELEEQRAEAEPPRRGRSRGPRRRSLLRRWRPSVRSATLRWRPATRTARCPCWRRLYPRTRRLRRRWTRGRSPTGRCTLLEEYRDRDAAVGQLAAELEEQRAEAEKLAAELEEQRAEAEKLAAEVAAFRAKRNAALEARDAEGTLPVLEKAVPADEAAAQALDPRQIADGPLYAVTLEEYRDRDAAVGQLAAELEEQRAEAEKLAAEVAAFRAKRNAALEARDAEGTLPVLEKAVPADEAAAQALDPLQIADGPLYAVTLEEYRDRDAAVGQLAAEVAAFRAKRNAALEARDADGTLPVLEKAVPAEVAAFRAKRNAALEARDAEGTLPVLEKAVPADEAAAQALDPRQIADGPLYAVTLEEYRDRDAAVGQLAAELEEQRAEAEKLAAELEEQRAEAEKLAAEVGEQRAEAGRLAAEVAAFRAKRNAALEARDAEGTLPVLEKAVPADEAAAQALDPRQIADGPLYAVTLEEYRDRDAAVGQLAAELEEQRAEAEKLAAELEEQRAEAEKLAAEVGEQRAEAGRLAAEVAAFRAKRNAALEARDAEGTLPVLEKAVPADEAAAQALDPRQIADGPLYAVTLEEYRDRDAAVGQLAAELEEQRAEAEKLAAELEEQRAEAEKLAAEVGEQRAEAGRLAAEVAAFRAKRNAALEARDAEGTLPVLEKAVPADEAAAQALDPRQIADGPLYAVTLEEYRDRDAAVGQLAAELEEQRAEAEKLAAEVEEQRAEAEKLAAEVAAFRAKRNAALEARDADGTLPVLEKAVPADEAAAQALDPRQIADGPLYAVTLEEYRDRDAAVGQLAAELEEQRAEAEKLAAELEEQRAEAEKLAAEVEEQRAEAEKLAAEVAAFRAKRNAALEARDADGTLPVLEKAVPADEAAAQALDPRQIADGPLYAVTLEEYRDRDAAVGQLAAELEEQRAEAEKLAAELEEQRAEAEKLAAEVGEQRAEAGRLAAEVAAFRAKRNAALEARDAEGTLPVLEKAVPADEAAAQALDPRQIADGPLYAVTLEEYRDRDAAVGQLAAELEEQRAEAEKLAAELEEQRAEAEKLAAEVGEQRAEAGRLAAEVAAFRAKRNAALEARDAEGTAQALDPRQIADGPLYAVTLEEYRDRDAAVGQLAAELEEQRAEAEKLAAELEEQRAEAEKLAAEVGEQRAEAGRLAAEVAAFRAKRNAALEARDAEGTLPVLEKAVPADEAAAQALDPRQIADGPLYAVTLEEYRDRDAAVGQLAAELEEQRAEAEKLAAEVEEQRAEAEKLAAEVAAFRAKRNAALEARDAEGTLPVLEKAVPADEAAAQALDPRQIADGPLYAVTLEEYRDRDAAVGQLAAELEEQRAEAEKLAAEVGEQRAEAEKLAAEVAAFRAKRNAALEARDAEGTLPVLEKAVPADEAAAQALDPRQIADGPLYAVTLEEYRDRDAAVGQLAAELEEQRAEAEKLAAEVEEQRAEAEKLAAEVEEQRAEAEKLAAEVAAFRAKRNAALEARDAEGTLPVLEKAVPADEAAAQALDPRQIADGPLYAVTLEEYRDRDAAVGLLAAEVEEQRAEAEKLAAEVAAFRAKRNAALEARDADGTLPVLEKAVPADEAAAQALRNAALEARDAEGTLPVLEKAVPADEAAAQALDPRQIADGPLYAVTLEEYRDRDAAVGQLAAELEEQRAEAEKLAAELEEQRAEAEKLAAEVGEQRAEAEKLAAEVAAFRAKRNAALEARDAEGTLPVLEKAVPADEAAAQALDPRQVADGPLYAVTLEEYRDRDAAVGQLAAELEEQRAEAEKLAAELEEQRAEAEKLAAEVGEQRAEAGRLAAEVAAFRAKRNAALEARDAEGTLPVLEKAVPADEAAAQALDPRQVADGPLYAVTLEEYRDRDAAVGQLAAELEEQRAEAEKLAAEVEEQRAEAEKLAAEVGEQRAEAEKLAAEVAAFRAKRNAALEARDAEGTLPVLEKAVPADEAAAQALDPRQIADGPLYAVTLEEYRDRMRPWGSLLRSWRSRGPRRRSLLRSWRSRGPRRRSLLRRWREQRAEAGRLAAEVAAFRAKRNAALEARDAEGTLPVLEKAVPADEAAAQALDPRQIADGPLYAVTLEEYRDRDAAVGQLAAELEEQRAEAEKLAAELEEQRAEAEKLAAEVGEQRAEAGRLAAEVAAFRAKRNAALEARDAEGTLPVLEKAVPADEAAAQALDPRQVADGPLYAVTLEELHVARDETHRILDADGELRGILAEKVAECRGLIAKIEDVEMCLCDARNEQCGMQAKMDELERSCAAALRGRDEERRKVATELKALREINEQLVSEARAFRKKRLSAFACREANGFALSERVGSSFDKEDANVPVPSVMIEREALLCVRMEELNEQRDLNTQLLRDMSALGERIRDAMDPESIANSDSDAVFSHLEALLKALEESRAAEQAARDLAEEREGELAQLQKLFQNEEERLNNDLGEAREEVERLQGELDLLTDQLDEACRLFGDADAVNAEGVAKLETFSEVLAAARGGEKDAIEQLEIKENELEDLRSALKDTRYREEMLENLEDEVAQLQREKEITETELGAVQKEMSDLRRDLRAAEDRAAEKSRDTERMTLDLDALNSRIQDLLEELEEKTDQYNQVIKDLDDFAKNQSRENEKELLQRLLAREQELFELQEARRGENDEHEKQVGVLQGQINRLRDQTHQDNALHDGLQDELARLHKLLADAEAALRDKVAENEALKDGIEGMIDEHEAQMREMEQELEGKSKEVSDALERLEEMSAMVQEARESEESALRLRADSDAEVFRLQRELDKIKQLQSVMTESSDDRGGLLAQIMDSEGQLRDAETAIRKKNAELEEAEKEWRKKLNRSENLNHDLRRLLKRTMAALSKSADTMGNSAGALDAFRDELKPMMQ</sequence>